<proteinExistence type="predicted"/>
<evidence type="ECO:0000313" key="1">
    <source>
        <dbReference type="EMBL" id="GAI52033.1"/>
    </source>
</evidence>
<sequence>AALTGDPTMVFRAIAYDPLSKSVLALKNSVTLTANT</sequence>
<protein>
    <submittedName>
        <fullName evidence="1">Uncharacterized protein</fullName>
    </submittedName>
</protein>
<organism evidence="1">
    <name type="scientific">marine sediment metagenome</name>
    <dbReference type="NCBI Taxonomy" id="412755"/>
    <lineage>
        <taxon>unclassified sequences</taxon>
        <taxon>metagenomes</taxon>
        <taxon>ecological metagenomes</taxon>
    </lineage>
</organism>
<feature type="non-terminal residue" evidence="1">
    <location>
        <position position="1"/>
    </location>
</feature>
<comment type="caution">
    <text evidence="1">The sequence shown here is derived from an EMBL/GenBank/DDBJ whole genome shotgun (WGS) entry which is preliminary data.</text>
</comment>
<dbReference type="AlphaFoldDB" id="X1P864"/>
<dbReference type="EMBL" id="BARV01037561">
    <property type="protein sequence ID" value="GAI52033.1"/>
    <property type="molecule type" value="Genomic_DNA"/>
</dbReference>
<accession>X1P864</accession>
<reference evidence="1" key="1">
    <citation type="journal article" date="2014" name="Front. Microbiol.">
        <title>High frequency of phylogenetically diverse reductive dehalogenase-homologous genes in deep subseafloor sedimentary metagenomes.</title>
        <authorList>
            <person name="Kawai M."/>
            <person name="Futagami T."/>
            <person name="Toyoda A."/>
            <person name="Takaki Y."/>
            <person name="Nishi S."/>
            <person name="Hori S."/>
            <person name="Arai W."/>
            <person name="Tsubouchi T."/>
            <person name="Morono Y."/>
            <person name="Uchiyama I."/>
            <person name="Ito T."/>
            <person name="Fujiyama A."/>
            <person name="Inagaki F."/>
            <person name="Takami H."/>
        </authorList>
    </citation>
    <scope>NUCLEOTIDE SEQUENCE</scope>
    <source>
        <strain evidence="1">Expedition CK06-06</strain>
    </source>
</reference>
<gene>
    <name evidence="1" type="ORF">S06H3_58079</name>
</gene>
<name>X1P864_9ZZZZ</name>